<evidence type="ECO:0000313" key="3">
    <source>
        <dbReference type="Proteomes" id="UP000887116"/>
    </source>
</evidence>
<evidence type="ECO:0000256" key="1">
    <source>
        <dbReference type="SAM" id="MobiDB-lite"/>
    </source>
</evidence>
<dbReference type="Proteomes" id="UP000887116">
    <property type="component" value="Unassembled WGS sequence"/>
</dbReference>
<organism evidence="2 3">
    <name type="scientific">Trichonephila clavata</name>
    <name type="common">Joro spider</name>
    <name type="synonym">Nephila clavata</name>
    <dbReference type="NCBI Taxonomy" id="2740835"/>
    <lineage>
        <taxon>Eukaryota</taxon>
        <taxon>Metazoa</taxon>
        <taxon>Ecdysozoa</taxon>
        <taxon>Arthropoda</taxon>
        <taxon>Chelicerata</taxon>
        <taxon>Arachnida</taxon>
        <taxon>Araneae</taxon>
        <taxon>Araneomorphae</taxon>
        <taxon>Entelegynae</taxon>
        <taxon>Araneoidea</taxon>
        <taxon>Nephilidae</taxon>
        <taxon>Trichonephila</taxon>
    </lineage>
</organism>
<protein>
    <submittedName>
        <fullName evidence="2">Uncharacterized protein</fullName>
    </submittedName>
</protein>
<sequence length="77" mass="8881">MRRKERWKKTKALLLSSRKNNFSTEKLMKAHNGVEGSKRKEKCDDVEDGIEIKEEISEETREKKASKGPPVDRNGPP</sequence>
<dbReference type="AlphaFoldDB" id="A0A8X6H0J9"/>
<reference evidence="2" key="1">
    <citation type="submission" date="2020-07" db="EMBL/GenBank/DDBJ databases">
        <title>Multicomponent nature underlies the extraordinary mechanical properties of spider dragline silk.</title>
        <authorList>
            <person name="Kono N."/>
            <person name="Nakamura H."/>
            <person name="Mori M."/>
            <person name="Yoshida Y."/>
            <person name="Ohtoshi R."/>
            <person name="Malay A.D."/>
            <person name="Moran D.A.P."/>
            <person name="Tomita M."/>
            <person name="Numata K."/>
            <person name="Arakawa K."/>
        </authorList>
    </citation>
    <scope>NUCLEOTIDE SEQUENCE</scope>
</reference>
<dbReference type="OrthoDB" id="10578899at2759"/>
<feature type="compositionally biased region" description="Basic and acidic residues" evidence="1">
    <location>
        <begin position="50"/>
        <end position="65"/>
    </location>
</feature>
<keyword evidence="3" id="KW-1185">Reference proteome</keyword>
<proteinExistence type="predicted"/>
<comment type="caution">
    <text evidence="2">The sequence shown here is derived from an EMBL/GenBank/DDBJ whole genome shotgun (WGS) entry which is preliminary data.</text>
</comment>
<accession>A0A8X6H0J9</accession>
<feature type="region of interest" description="Disordered" evidence="1">
    <location>
        <begin position="26"/>
        <end position="77"/>
    </location>
</feature>
<gene>
    <name evidence="2" type="ORF">TNCT_399301</name>
</gene>
<dbReference type="EMBL" id="BMAO01021801">
    <property type="protein sequence ID" value="GFQ77484.1"/>
    <property type="molecule type" value="Genomic_DNA"/>
</dbReference>
<name>A0A8X6H0J9_TRICU</name>
<evidence type="ECO:0000313" key="2">
    <source>
        <dbReference type="EMBL" id="GFQ77484.1"/>
    </source>
</evidence>